<dbReference type="Pfam" id="PF07883">
    <property type="entry name" value="Cupin_2"/>
    <property type="match status" value="1"/>
</dbReference>
<dbReference type="AlphaFoldDB" id="A0A1C3K8H3"/>
<dbReference type="Gene3D" id="2.60.120.10">
    <property type="entry name" value="Jelly Rolls"/>
    <property type="match status" value="1"/>
</dbReference>
<evidence type="ECO:0000313" key="3">
    <source>
        <dbReference type="EMBL" id="SBT27810.1"/>
    </source>
</evidence>
<dbReference type="GO" id="GO:0005829">
    <property type="term" value="C:cytosol"/>
    <property type="evidence" value="ECO:0007669"/>
    <property type="project" value="TreeGrafter"/>
</dbReference>
<dbReference type="PANTHER" id="PTHR46797:SF20">
    <property type="entry name" value="BLR4304 PROTEIN"/>
    <property type="match status" value="1"/>
</dbReference>
<dbReference type="EMBL" id="FLRC01000056">
    <property type="protein sequence ID" value="SBT27810.1"/>
    <property type="molecule type" value="Genomic_DNA"/>
</dbReference>
<accession>A0A1C3K8H3</accession>
<evidence type="ECO:0000259" key="2">
    <source>
        <dbReference type="PROSITE" id="PS50943"/>
    </source>
</evidence>
<dbReference type="InterPro" id="IPR001387">
    <property type="entry name" value="Cro/C1-type_HTH"/>
</dbReference>
<dbReference type="CDD" id="cd00093">
    <property type="entry name" value="HTH_XRE"/>
    <property type="match status" value="1"/>
</dbReference>
<evidence type="ECO:0000313" key="5">
    <source>
        <dbReference type="Proteomes" id="UP000078558"/>
    </source>
</evidence>
<dbReference type="InterPro" id="IPR010982">
    <property type="entry name" value="Lambda_DNA-bd_dom_sf"/>
</dbReference>
<dbReference type="KEGG" id="odi:ODI_R1978"/>
<gene>
    <name evidence="3" type="ORF">ODI_02102</name>
    <name evidence="4" type="ORF">ODI_R1978</name>
</gene>
<dbReference type="InterPro" id="IPR014710">
    <property type="entry name" value="RmlC-like_jellyroll"/>
</dbReference>
<dbReference type="EMBL" id="LT907988">
    <property type="protein sequence ID" value="SOE49293.1"/>
    <property type="molecule type" value="Genomic_DNA"/>
</dbReference>
<dbReference type="STRING" id="1851544.ODI_02102"/>
<dbReference type="Gene3D" id="1.10.260.40">
    <property type="entry name" value="lambda repressor-like DNA-binding domains"/>
    <property type="match status" value="1"/>
</dbReference>
<dbReference type="CDD" id="cd02209">
    <property type="entry name" value="cupin_XRE_C"/>
    <property type="match status" value="1"/>
</dbReference>
<dbReference type="GO" id="GO:0003677">
    <property type="term" value="F:DNA binding"/>
    <property type="evidence" value="ECO:0007669"/>
    <property type="project" value="UniProtKB-KW"/>
</dbReference>
<name>A0A1C3K8H3_9BURK</name>
<dbReference type="SUPFAM" id="SSF51182">
    <property type="entry name" value="RmlC-like cupins"/>
    <property type="match status" value="1"/>
</dbReference>
<dbReference type="PANTHER" id="PTHR46797">
    <property type="entry name" value="HTH-TYPE TRANSCRIPTIONAL REGULATOR"/>
    <property type="match status" value="1"/>
</dbReference>
<proteinExistence type="predicted"/>
<keyword evidence="1" id="KW-0238">DNA-binding</keyword>
<reference evidence="4 5" key="2">
    <citation type="submission" date="2017-08" db="EMBL/GenBank/DDBJ databases">
        <authorList>
            <person name="de Groot N.N."/>
        </authorList>
    </citation>
    <scope>NUCLEOTIDE SEQUENCE [LARGE SCALE GENOMIC DNA]</scope>
    <source>
        <strain evidence="4">Orrdi1</strain>
    </source>
</reference>
<dbReference type="PROSITE" id="PS50943">
    <property type="entry name" value="HTH_CROC1"/>
    <property type="match status" value="1"/>
</dbReference>
<dbReference type="SMART" id="SM00530">
    <property type="entry name" value="HTH_XRE"/>
    <property type="match status" value="1"/>
</dbReference>
<reference evidence="3 5" key="1">
    <citation type="submission" date="2016-06" db="EMBL/GenBank/DDBJ databases">
        <authorList>
            <person name="Kjaerup R.B."/>
            <person name="Dalgaard T.S."/>
            <person name="Juul-Madsen H.R."/>
        </authorList>
    </citation>
    <scope>NUCLEOTIDE SEQUENCE [LARGE SCALE GENOMIC DNA]</scope>
    <source>
        <strain evidence="3">Orrdi1</strain>
    </source>
</reference>
<dbReference type="SUPFAM" id="SSF47413">
    <property type="entry name" value="lambda repressor-like DNA-binding domains"/>
    <property type="match status" value="1"/>
</dbReference>
<sequence>MRALRKRGALTLQQLADRTGISQSALSKIENGQLSPTYERIVALASGLGVEPAALFSSSLADTPIGRRGITRAGEGPRHTTPQYDYRALCADVSGKAFLPLITVVKARSVKEFAGLPTHRGEEFIYLVSGCVTLHSAFYEPLALEPGDSVYYDSGMGHALVSTGDEDAVVLWVCSELADLASPQGGV</sequence>
<protein>
    <submittedName>
        <fullName evidence="3">Transcriptional regulator, HTH_3 family</fullName>
    </submittedName>
</protein>
<dbReference type="GO" id="GO:0003700">
    <property type="term" value="F:DNA-binding transcription factor activity"/>
    <property type="evidence" value="ECO:0007669"/>
    <property type="project" value="TreeGrafter"/>
</dbReference>
<feature type="domain" description="HTH cro/C1-type" evidence="2">
    <location>
        <begin position="1"/>
        <end position="55"/>
    </location>
</feature>
<dbReference type="InterPro" id="IPR011051">
    <property type="entry name" value="RmlC_Cupin_sf"/>
</dbReference>
<keyword evidence="5" id="KW-1185">Reference proteome</keyword>
<evidence type="ECO:0000313" key="4">
    <source>
        <dbReference type="EMBL" id="SOE49293.1"/>
    </source>
</evidence>
<evidence type="ECO:0000256" key="1">
    <source>
        <dbReference type="ARBA" id="ARBA00023125"/>
    </source>
</evidence>
<dbReference type="Proteomes" id="UP000078558">
    <property type="component" value="Chromosome I"/>
</dbReference>
<organism evidence="3 5">
    <name type="scientific">Orrella dioscoreae</name>
    <dbReference type="NCBI Taxonomy" id="1851544"/>
    <lineage>
        <taxon>Bacteria</taxon>
        <taxon>Pseudomonadati</taxon>
        <taxon>Pseudomonadota</taxon>
        <taxon>Betaproteobacteria</taxon>
        <taxon>Burkholderiales</taxon>
        <taxon>Alcaligenaceae</taxon>
        <taxon>Orrella</taxon>
    </lineage>
</organism>
<dbReference type="InterPro" id="IPR050807">
    <property type="entry name" value="TransReg_Diox_bact_type"/>
</dbReference>
<dbReference type="Pfam" id="PF01381">
    <property type="entry name" value="HTH_3"/>
    <property type="match status" value="1"/>
</dbReference>
<dbReference type="InterPro" id="IPR013096">
    <property type="entry name" value="Cupin_2"/>
</dbReference>